<feature type="compositionally biased region" description="Low complexity" evidence="2">
    <location>
        <begin position="495"/>
        <end position="510"/>
    </location>
</feature>
<dbReference type="EMBL" id="LT969437">
    <property type="protein sequence ID" value="SOV18701.1"/>
    <property type="molecule type" value="Genomic_DNA"/>
</dbReference>
<reference evidence="6" key="1">
    <citation type="submission" date="2016-09" db="EMBL/GenBank/DDBJ databases">
        <authorList>
            <consortium name="Pathogen Informatics"/>
            <person name="Sun Q."/>
            <person name="Inoue M."/>
        </authorList>
    </citation>
    <scope>NUCLEOTIDE SEQUENCE</scope>
</reference>
<dbReference type="PROSITE" id="PS50880">
    <property type="entry name" value="TOPRIM"/>
    <property type="match status" value="1"/>
</dbReference>
<dbReference type="Gene3D" id="3.40.1360.10">
    <property type="match status" value="1"/>
</dbReference>
<dbReference type="InterPro" id="IPR001098">
    <property type="entry name" value="DNA-dir_DNA_pol_A_palm_dom"/>
</dbReference>
<evidence type="ECO:0000313" key="7">
    <source>
        <dbReference type="Proteomes" id="UP000831156"/>
    </source>
</evidence>
<feature type="signal peptide" evidence="3">
    <location>
        <begin position="1"/>
        <end position="19"/>
    </location>
</feature>
<feature type="chain" id="PRO_5046720890" evidence="3">
    <location>
        <begin position="20"/>
        <end position="1976"/>
    </location>
</feature>
<evidence type="ECO:0000259" key="5">
    <source>
        <dbReference type="PROSITE" id="PS51199"/>
    </source>
</evidence>
<dbReference type="SUPFAM" id="SSF56672">
    <property type="entry name" value="DNA/RNA polymerases"/>
    <property type="match status" value="1"/>
</dbReference>
<feature type="compositionally biased region" description="Low complexity" evidence="2">
    <location>
        <begin position="1089"/>
        <end position="1134"/>
    </location>
</feature>
<feature type="region of interest" description="Disordered" evidence="2">
    <location>
        <begin position="1056"/>
        <end position="1148"/>
    </location>
</feature>
<dbReference type="PANTHER" id="PTHR12873:SF0">
    <property type="entry name" value="TWINKLE MTDNA HELICASE"/>
    <property type="match status" value="1"/>
</dbReference>
<dbReference type="InterPro" id="IPR012337">
    <property type="entry name" value="RNaseH-like_sf"/>
</dbReference>
<dbReference type="Gene3D" id="3.30.420.10">
    <property type="entry name" value="Ribonuclease H-like superfamily/Ribonuclease H"/>
    <property type="match status" value="1"/>
</dbReference>
<gene>
    <name evidence="6" type="ORF">PGABG01_1409800</name>
</gene>
<accession>A0ABY1UU35</accession>
<dbReference type="SMART" id="SM00482">
    <property type="entry name" value="POLAc"/>
    <property type="match status" value="1"/>
</dbReference>
<dbReference type="PRINTS" id="PR00868">
    <property type="entry name" value="DNAPOLI"/>
</dbReference>
<dbReference type="InterPro" id="IPR002562">
    <property type="entry name" value="3'-5'_exonuclease_dom"/>
</dbReference>
<evidence type="ECO:0000256" key="1">
    <source>
        <dbReference type="SAM" id="Coils"/>
    </source>
</evidence>
<evidence type="ECO:0000259" key="4">
    <source>
        <dbReference type="PROSITE" id="PS50880"/>
    </source>
</evidence>
<dbReference type="Gene3D" id="3.40.50.300">
    <property type="entry name" value="P-loop containing nucleotide triphosphate hydrolases"/>
    <property type="match status" value="1"/>
</dbReference>
<feature type="compositionally biased region" description="Basic and acidic residues" evidence="2">
    <location>
        <begin position="1245"/>
        <end position="1257"/>
    </location>
</feature>
<dbReference type="InterPro" id="IPR002298">
    <property type="entry name" value="DNA_polymerase_A"/>
</dbReference>
<feature type="region of interest" description="Disordered" evidence="2">
    <location>
        <begin position="1234"/>
        <end position="1258"/>
    </location>
</feature>
<organism evidence="6 7">
    <name type="scientific">Plasmodium gaboni</name>
    <dbReference type="NCBI Taxonomy" id="647221"/>
    <lineage>
        <taxon>Eukaryota</taxon>
        <taxon>Sar</taxon>
        <taxon>Alveolata</taxon>
        <taxon>Apicomplexa</taxon>
        <taxon>Aconoidasida</taxon>
        <taxon>Haemosporida</taxon>
        <taxon>Plasmodiidae</taxon>
        <taxon>Plasmodium</taxon>
        <taxon>Plasmodium (Laverania)</taxon>
    </lineage>
</organism>
<feature type="region of interest" description="Disordered" evidence="2">
    <location>
        <begin position="494"/>
        <end position="544"/>
    </location>
</feature>
<dbReference type="Gene3D" id="1.20.1060.10">
    <property type="entry name" value="Taq DNA Polymerase, Chain T, domain 4"/>
    <property type="match status" value="1"/>
</dbReference>
<dbReference type="PROSITE" id="PS51199">
    <property type="entry name" value="SF4_HELICASE"/>
    <property type="match status" value="1"/>
</dbReference>
<keyword evidence="3" id="KW-0732">Signal</keyword>
<feature type="compositionally biased region" description="Basic and acidic residues" evidence="2">
    <location>
        <begin position="1013"/>
        <end position="1034"/>
    </location>
</feature>
<dbReference type="CDD" id="cd01029">
    <property type="entry name" value="TOPRIM_primases"/>
    <property type="match status" value="1"/>
</dbReference>
<dbReference type="InterPro" id="IPR043502">
    <property type="entry name" value="DNA/RNA_pol_sf"/>
</dbReference>
<name>A0ABY1UU35_9APIC</name>
<dbReference type="InterPro" id="IPR006171">
    <property type="entry name" value="TOPRIM_dom"/>
</dbReference>
<dbReference type="Proteomes" id="UP000831156">
    <property type="component" value="Chromosome 14"/>
</dbReference>
<dbReference type="InterPro" id="IPR027032">
    <property type="entry name" value="Twinkle-like"/>
</dbReference>
<feature type="domain" description="SF4 helicase" evidence="5">
    <location>
        <begin position="652"/>
        <end position="901"/>
    </location>
</feature>
<evidence type="ECO:0000256" key="2">
    <source>
        <dbReference type="SAM" id="MobiDB-lite"/>
    </source>
</evidence>
<sequence length="1976" mass="231077">MLLYKFYFLYFLLVHLSLCIRYRNRNKTDSYLKTNYKLLKKRKKYENRKNKFANNRKGNNNKIYDGIYNNNNNIYNDTHKNRIFFRNEKKNEHVFKTNKFSTYEKRNKIQLNSATSTFVSKYYKININDVYNYLHRKKYEFIETDIKITLKYCPFCPPHKYKYDNMYKHEIFKNTGNSYCHRCGYKGSFYDFKLKMGDLVTSNFESNLVHNNNVYEEEEKITLNDVKVYNMNLLYSKEAENARNYLINVRKLSIDTLKKFLIGFSVMEFQSFENSGKFEKHECIIFPFIKKVDELNTIEMNTNNNHTNNINNINNINNNNNIKDNYEVVRIKIRSLKDKGYMRLYPKNVRDEMKLFFFGDHLVKNSEEIVLTEGEIDAMTISQETKYPAISLPNGSKSLPIYLLPYLERFKKIHLWLDFDKAGKSSVFNFVNKIGLGRTNVITDANVHYLNPDVFKRRQKSRLTKKSLLLTSLASNTMEIIQKDKEQTMHNIYETNNNDNMDNTTLNNNLKSISNEKNEEKDNITNNENKSDNNNNNNNNNNLKQGIEKKHVENQISAIEDNNKKNNIIENHNNDMSQKIEGEKSNQDNISYFIDNNIMYIPNNIIIKDANDCLKHNIDIRFFIETSEKVKHSQILNFNDLRQRILEELKYPDRINGVKSKTIPSLNKYLYGLRMGELSIWTGSTGVGKTTLLSQLSLDYCIQGVSTLWGSFEINNVKLGKVMLNQFCGKNLEKNIDLFDIYADKFELLPLKFLKFHGSTNIDQVIDAMDYAVYAYDVKHIIIDNLQFMLNINKFSDIYELQNIAIDKFRSFSTNKNVHITLVVHPRKEDNNLLSISSVFGSVKSTQEADNVFIIQRHVSKTNETVFFIDIKKNRFKGSLGKIPYLYNKENMTIKEISINNFNENIVSNTYLPSNKYSSSPLQPNIIKNNTSNNNNFIQNDNLNFTLCDEYDYMKQLADEYESKHAFKKGYKSKLDPSLRVKDSDMIKTEIIDNNNKNVTLYVDSSENIKTISTDDKPNDIKRDVNEKKNSKNNEHIKINTLKIDGNKSLGCTQNLNYKNVKNDNNNNNNNNMSNQGMENNNIDDKSSRGNNKNINSNSNEKNNNNNNKSNSSSSSSSSNNYNNNEGIKNILNSSSQNNPPFKDTIPSYTLTNEGLIKLCEELRDEEAEKLKNRVVVLSMRNCIIDNNSSIKDIRTFIKTNKLNIKTAGKNLKKMDIFISILQNIPKEYITIKSGEKYGPNKGQTNDKSKNKLKDTHNSSNMMEYNKVGSNMYDGQNTSCMNTNNIYTEKQNNNINKDPQMLLSNDRNGSNYDGCNNINYEMDKNGNEGNVNDYLNRNYENNVDNHNNDEITKKYIKDNIINVDDNIIKKKQVFKLKNENNEMTDYIFEYFESKKKFDDDIESRFFIINDNNYNENINLIYKDIKYCGLDIETTGLEVFDENIRLIQIAVENYPVIIYDMFNINKKYILDGLRKVLENKNIIKIIQNGKFDAKFLLHNNFKIENIFDTYIASKLLDKNKNMYGFKLNNIVEKYLNVILDKQQQNSVWNNSLLNNNQLFYAARDSSCLLKLYKKLKEEIRKENLHIVNDIENKCILPICDMELNGIKVDLENLQKSTNEILNELNIEKDNLKKKLKDEEINVNSQQQVLKALQKNNVRDISNKLIENTSDANLKNFLNHEEIISLRNYRRLYKLYSAFYLKLPLHINTKTNKIHTTFNQLKTFSGRFSSEKPNLQQIPRQKNIREIFIPNDNNIFIIADFKQIELKIAAEITNDEIMLKAYNNNIDLHTLTASIITKKSISDINKDDRHIAKAINFGLIYGMNYVNLKNYANTYYGLNMTLDQCLYFYNSFFEHYKGIYKWHNQVKQKRALQYSTLSNRKVIFPYFSFTKALNYPVQGTCADILKLALVDLYDNLKNINGKIILCVHDEIIIEVDKKFQEEALKILVQSMENSASYFLKKVKCEVSVKIAENWGSKD</sequence>
<feature type="compositionally biased region" description="Low complexity" evidence="2">
    <location>
        <begin position="524"/>
        <end position="542"/>
    </location>
</feature>
<dbReference type="SMART" id="SM00474">
    <property type="entry name" value="35EXOc"/>
    <property type="match status" value="1"/>
</dbReference>
<dbReference type="SUPFAM" id="SSF53098">
    <property type="entry name" value="Ribonuclease H-like"/>
    <property type="match status" value="1"/>
</dbReference>
<dbReference type="Gene3D" id="1.10.150.20">
    <property type="entry name" value="5' to 3' exonuclease, C-terminal subdomain"/>
    <property type="match status" value="1"/>
</dbReference>
<dbReference type="SUPFAM" id="SSF52540">
    <property type="entry name" value="P-loop containing nucleoside triphosphate hydrolases"/>
    <property type="match status" value="1"/>
</dbReference>
<evidence type="ECO:0000313" key="6">
    <source>
        <dbReference type="EMBL" id="SOV18701.1"/>
    </source>
</evidence>
<dbReference type="Gene3D" id="3.30.70.370">
    <property type="match status" value="1"/>
</dbReference>
<dbReference type="CDD" id="cd08639">
    <property type="entry name" value="DNA_pol_A_Aquificae_like"/>
    <property type="match status" value="1"/>
</dbReference>
<proteinExistence type="predicted"/>
<dbReference type="Pfam" id="PF01612">
    <property type="entry name" value="DNA_pol_A_exo1"/>
    <property type="match status" value="1"/>
</dbReference>
<evidence type="ECO:0000256" key="3">
    <source>
        <dbReference type="SAM" id="SignalP"/>
    </source>
</evidence>
<dbReference type="SUPFAM" id="SSF56731">
    <property type="entry name" value="DNA primase core"/>
    <property type="match status" value="1"/>
</dbReference>
<dbReference type="CDD" id="cd01122">
    <property type="entry name" value="Twinkle_C"/>
    <property type="match status" value="1"/>
</dbReference>
<feature type="compositionally biased region" description="Basic and acidic residues" evidence="2">
    <location>
        <begin position="514"/>
        <end position="523"/>
    </location>
</feature>
<protein>
    <submittedName>
        <fullName evidence="6">Plastid replication-repair enzyme</fullName>
    </submittedName>
</protein>
<dbReference type="PANTHER" id="PTHR12873">
    <property type="entry name" value="T7-LIKE MITOCHONDRIAL DNA HELICASE"/>
    <property type="match status" value="1"/>
</dbReference>
<dbReference type="Pfam" id="PF00476">
    <property type="entry name" value="DNA_pol_A"/>
    <property type="match status" value="1"/>
</dbReference>
<feature type="coiled-coil region" evidence="1">
    <location>
        <begin position="1609"/>
        <end position="1654"/>
    </location>
</feature>
<dbReference type="InterPro" id="IPR034154">
    <property type="entry name" value="TOPRIM_DnaG/twinkle"/>
</dbReference>
<feature type="compositionally biased region" description="Low complexity" evidence="2">
    <location>
        <begin position="1056"/>
        <end position="1081"/>
    </location>
</feature>
<feature type="region of interest" description="Disordered" evidence="2">
    <location>
        <begin position="1011"/>
        <end position="1034"/>
    </location>
</feature>
<dbReference type="InterPro" id="IPR007694">
    <property type="entry name" value="DNA_helicase_DnaB-like_C"/>
</dbReference>
<feature type="domain" description="Toprim" evidence="4">
    <location>
        <begin position="367"/>
        <end position="451"/>
    </location>
</feature>
<dbReference type="InterPro" id="IPR036397">
    <property type="entry name" value="RNaseH_sf"/>
</dbReference>
<keyword evidence="1" id="KW-0175">Coiled coil</keyword>
<keyword evidence="7" id="KW-1185">Reference proteome</keyword>
<dbReference type="InterPro" id="IPR027417">
    <property type="entry name" value="P-loop_NTPase"/>
</dbReference>
<dbReference type="Pfam" id="PF13481">
    <property type="entry name" value="AAA_25"/>
    <property type="match status" value="1"/>
</dbReference>